<comment type="similarity">
    <text evidence="2">Belongs to the PhoU family.</text>
</comment>
<dbReference type="InterPro" id="IPR028366">
    <property type="entry name" value="PhoU"/>
</dbReference>
<keyword evidence="2" id="KW-0813">Transport</keyword>
<dbReference type="PANTHER" id="PTHR42930">
    <property type="entry name" value="PHOSPHATE-SPECIFIC TRANSPORT SYSTEM ACCESSORY PROTEIN PHOU"/>
    <property type="match status" value="1"/>
</dbReference>
<keyword evidence="2" id="KW-0963">Cytoplasm</keyword>
<dbReference type="Pfam" id="PF01895">
    <property type="entry name" value="PhoU"/>
    <property type="match status" value="2"/>
</dbReference>
<accession>A0ABY4QVZ1</accession>
<evidence type="ECO:0000313" key="5">
    <source>
        <dbReference type="Proteomes" id="UP001056336"/>
    </source>
</evidence>
<evidence type="ECO:0000313" key="4">
    <source>
        <dbReference type="EMBL" id="UQX87449.1"/>
    </source>
</evidence>
<dbReference type="RefSeq" id="WP_249769977.1">
    <property type="nucleotide sequence ID" value="NZ_CP097332.1"/>
</dbReference>
<comment type="function">
    <text evidence="2">Plays a role in the regulation of phosphate uptake.</text>
</comment>
<name>A0ABY4QVZ1_9ACTN</name>
<feature type="domain" description="PhoU" evidence="3">
    <location>
        <begin position="20"/>
        <end position="105"/>
    </location>
</feature>
<comment type="subcellular location">
    <subcellularLocation>
        <location evidence="2">Cytoplasm</location>
    </subcellularLocation>
</comment>
<dbReference type="InterPro" id="IPR026022">
    <property type="entry name" value="PhoU_dom"/>
</dbReference>
<keyword evidence="1 2" id="KW-0592">Phosphate transport</keyword>
<dbReference type="PANTHER" id="PTHR42930:SF3">
    <property type="entry name" value="PHOSPHATE-SPECIFIC TRANSPORT SYSTEM ACCESSORY PROTEIN PHOU"/>
    <property type="match status" value="1"/>
</dbReference>
<organism evidence="4 5">
    <name type="scientific">Jatrophihabitans telluris</name>
    <dbReference type="NCBI Taxonomy" id="2038343"/>
    <lineage>
        <taxon>Bacteria</taxon>
        <taxon>Bacillati</taxon>
        <taxon>Actinomycetota</taxon>
        <taxon>Actinomycetes</taxon>
        <taxon>Jatrophihabitantales</taxon>
        <taxon>Jatrophihabitantaceae</taxon>
        <taxon>Jatrophihabitans</taxon>
    </lineage>
</organism>
<evidence type="ECO:0000256" key="2">
    <source>
        <dbReference type="PIRNR" id="PIRNR003107"/>
    </source>
</evidence>
<sequence>MQARSQYHAELDHVWQSLYELAELARLAMVRGSLALEEADLQIAEQVIAGDVQLDTRRAELDELVFTLLATQQPVATDLRLLTATIPAAAGLERMGDLAAHVARAARLRYPDHAVPEPLRATITGMGEVAVGLAADVAAALASRDPTLAARVPAGDEEMTRLHRQMFALLLAEHTGARVNTAIDVSLLGRYFERYADQAVSVARRVYFVITAEHLAPVEPREGWSGGRR</sequence>
<dbReference type="SUPFAM" id="SSF109755">
    <property type="entry name" value="PhoU-like"/>
    <property type="match status" value="1"/>
</dbReference>
<dbReference type="NCBIfam" id="TIGR02135">
    <property type="entry name" value="phoU_full"/>
    <property type="match status" value="1"/>
</dbReference>
<evidence type="ECO:0000256" key="1">
    <source>
        <dbReference type="ARBA" id="ARBA00022592"/>
    </source>
</evidence>
<protein>
    <recommendedName>
        <fullName evidence="2">Phosphate-specific transport system accessory protein PhoU</fullName>
    </recommendedName>
</protein>
<feature type="domain" description="PhoU" evidence="3">
    <location>
        <begin position="124"/>
        <end position="206"/>
    </location>
</feature>
<keyword evidence="5" id="KW-1185">Reference proteome</keyword>
<dbReference type="PIRSF" id="PIRSF003107">
    <property type="entry name" value="PhoU"/>
    <property type="match status" value="1"/>
</dbReference>
<reference evidence="4" key="2">
    <citation type="submission" date="2022-05" db="EMBL/GenBank/DDBJ databases">
        <authorList>
            <person name="Kim J.-S."/>
            <person name="Lee K."/>
            <person name="Suh M."/>
            <person name="Eom M."/>
            <person name="Kim J.-S."/>
            <person name="Kim D.-S."/>
            <person name="Ko S.-H."/>
            <person name="Shin Y."/>
            <person name="Lee J.-S."/>
        </authorList>
    </citation>
    <scope>NUCLEOTIDE SEQUENCE</scope>
    <source>
        <strain evidence="4">N237</strain>
    </source>
</reference>
<proteinExistence type="inferred from homology"/>
<dbReference type="Gene3D" id="1.20.58.220">
    <property type="entry name" value="Phosphate transport system protein phou homolog 2, domain 2"/>
    <property type="match status" value="1"/>
</dbReference>
<gene>
    <name evidence="4" type="primary">phoU</name>
    <name evidence="4" type="ORF">M6D93_14205</name>
</gene>
<evidence type="ECO:0000259" key="3">
    <source>
        <dbReference type="Pfam" id="PF01895"/>
    </source>
</evidence>
<dbReference type="EMBL" id="CP097332">
    <property type="protein sequence ID" value="UQX87449.1"/>
    <property type="molecule type" value="Genomic_DNA"/>
</dbReference>
<reference evidence="4" key="1">
    <citation type="journal article" date="2018" name="Int. J. Syst. Evol. Microbiol.">
        <title>Jatrophihabitans telluris sp. nov., isolated from sediment soil of lava forest wetlands and the emended description of the genus Jatrophihabitans.</title>
        <authorList>
            <person name="Lee K.C."/>
            <person name="Suh M.K."/>
            <person name="Eom M.K."/>
            <person name="Kim K.K."/>
            <person name="Kim J.S."/>
            <person name="Kim D.S."/>
            <person name="Ko S.H."/>
            <person name="Shin Y.K."/>
            <person name="Lee J.S."/>
        </authorList>
    </citation>
    <scope>NUCLEOTIDE SEQUENCE</scope>
    <source>
        <strain evidence="4">N237</strain>
    </source>
</reference>
<dbReference type="InterPro" id="IPR038078">
    <property type="entry name" value="PhoU-like_sf"/>
</dbReference>
<dbReference type="Proteomes" id="UP001056336">
    <property type="component" value="Chromosome"/>
</dbReference>
<comment type="subunit">
    <text evidence="2">Homodimer.</text>
</comment>